<dbReference type="AlphaFoldDB" id="A0A0G0K435"/>
<dbReference type="InterPro" id="IPR012657">
    <property type="entry name" value="23S_rRNA-intervening_sequence"/>
</dbReference>
<proteinExistence type="predicted"/>
<evidence type="ECO:0008006" key="3">
    <source>
        <dbReference type="Google" id="ProtNLM"/>
    </source>
</evidence>
<evidence type="ECO:0000313" key="1">
    <source>
        <dbReference type="EMBL" id="KKQ74488.1"/>
    </source>
</evidence>
<evidence type="ECO:0000313" key="2">
    <source>
        <dbReference type="Proteomes" id="UP000034498"/>
    </source>
</evidence>
<dbReference type="PIRSF" id="PIRSF035652">
    <property type="entry name" value="CHP02436"/>
    <property type="match status" value="1"/>
</dbReference>
<gene>
    <name evidence="1" type="ORF">US94_C0003G0006</name>
</gene>
<dbReference type="PANTHER" id="PTHR38471:SF2">
    <property type="entry name" value="FOUR HELIX BUNDLE PROTEIN"/>
    <property type="match status" value="1"/>
</dbReference>
<dbReference type="PATRIC" id="fig|1618336.3.peg.128"/>
<dbReference type="Gene3D" id="1.20.1440.60">
    <property type="entry name" value="23S rRNA-intervening sequence"/>
    <property type="match status" value="1"/>
</dbReference>
<dbReference type="STRING" id="1618336.US94_C0003G0006"/>
<dbReference type="Pfam" id="PF05635">
    <property type="entry name" value="23S_rRNA_IVP"/>
    <property type="match status" value="1"/>
</dbReference>
<dbReference type="Proteomes" id="UP000034498">
    <property type="component" value="Unassembled WGS sequence"/>
</dbReference>
<accession>A0A0G0K435</accession>
<dbReference type="EMBL" id="LBUX01000003">
    <property type="protein sequence ID" value="KKQ74488.1"/>
    <property type="molecule type" value="Genomic_DNA"/>
</dbReference>
<dbReference type="SUPFAM" id="SSF158446">
    <property type="entry name" value="IVS-encoded protein-like"/>
    <property type="match status" value="1"/>
</dbReference>
<organism evidence="1 2">
    <name type="scientific">Berkelbacteria bacterium GW2011_GWB1_38_5</name>
    <dbReference type="NCBI Taxonomy" id="1618336"/>
    <lineage>
        <taxon>Bacteria</taxon>
        <taxon>Candidatus Berkelbacteria</taxon>
    </lineage>
</organism>
<reference evidence="1 2" key="1">
    <citation type="journal article" date="2015" name="Nature">
        <title>rRNA introns, odd ribosomes, and small enigmatic genomes across a large radiation of phyla.</title>
        <authorList>
            <person name="Brown C.T."/>
            <person name="Hug L.A."/>
            <person name="Thomas B.C."/>
            <person name="Sharon I."/>
            <person name="Castelle C.J."/>
            <person name="Singh A."/>
            <person name="Wilkins M.J."/>
            <person name="Williams K.H."/>
            <person name="Banfield J.F."/>
        </authorList>
    </citation>
    <scope>NUCLEOTIDE SEQUENCE [LARGE SCALE GENOMIC DNA]</scope>
</reference>
<dbReference type="NCBIfam" id="TIGR02436">
    <property type="entry name" value="four helix bundle protein"/>
    <property type="match status" value="1"/>
</dbReference>
<sequence>MQNEKEKFKKDFIKRLISFSLRTLDFCKIDTKDRRLWVVINQLIRSATSIGANVVEAKSSSSRRDYIKFFEIALKSANETKYWLILIKELVSDKNKAEELLAEVDEISKIIGSSVLTLKGKK</sequence>
<dbReference type="InterPro" id="IPR036583">
    <property type="entry name" value="23S_rRNA_IVS_sf"/>
</dbReference>
<comment type="caution">
    <text evidence="1">The sequence shown here is derived from an EMBL/GenBank/DDBJ whole genome shotgun (WGS) entry which is preliminary data.</text>
</comment>
<protein>
    <recommendedName>
        <fullName evidence="3">Four helix bundle protein</fullName>
    </recommendedName>
</protein>
<dbReference type="PANTHER" id="PTHR38471">
    <property type="entry name" value="FOUR HELIX BUNDLE PROTEIN"/>
    <property type="match status" value="1"/>
</dbReference>
<name>A0A0G0K435_9BACT</name>